<dbReference type="Pfam" id="PF00999">
    <property type="entry name" value="Na_H_Exchanger"/>
    <property type="match status" value="1"/>
</dbReference>
<evidence type="ECO:0000256" key="1">
    <source>
        <dbReference type="ARBA" id="ARBA00004141"/>
    </source>
</evidence>
<evidence type="ECO:0000259" key="6">
    <source>
        <dbReference type="Pfam" id="PF00999"/>
    </source>
</evidence>
<dbReference type="STRING" id="1123281.SAMN02745180_02483"/>
<keyword evidence="8" id="KW-1185">Reference proteome</keyword>
<dbReference type="InterPro" id="IPR051843">
    <property type="entry name" value="CPA1_transporter"/>
</dbReference>
<feature type="domain" description="Cation/H+ exchanger transmembrane" evidence="6">
    <location>
        <begin position="9"/>
        <end position="380"/>
    </location>
</feature>
<name>A0A1M5YVA6_9FIRM</name>
<feature type="transmembrane region" description="Helical" evidence="5">
    <location>
        <begin position="335"/>
        <end position="356"/>
    </location>
</feature>
<dbReference type="RefSeq" id="WP_072745113.1">
    <property type="nucleotide sequence ID" value="NZ_FQXR01000016.1"/>
</dbReference>
<dbReference type="GO" id="GO:0015297">
    <property type="term" value="F:antiporter activity"/>
    <property type="evidence" value="ECO:0007669"/>
    <property type="project" value="InterPro"/>
</dbReference>
<comment type="subcellular location">
    <subcellularLocation>
        <location evidence="1">Membrane</location>
        <topology evidence="1">Multi-pass membrane protein</topology>
    </subcellularLocation>
</comment>
<dbReference type="OrthoDB" id="9790604at2"/>
<evidence type="ECO:0000256" key="3">
    <source>
        <dbReference type="ARBA" id="ARBA00022989"/>
    </source>
</evidence>
<dbReference type="AlphaFoldDB" id="A0A1M5YVA6"/>
<evidence type="ECO:0000256" key="2">
    <source>
        <dbReference type="ARBA" id="ARBA00022692"/>
    </source>
</evidence>
<dbReference type="GO" id="GO:1902600">
    <property type="term" value="P:proton transmembrane transport"/>
    <property type="evidence" value="ECO:0007669"/>
    <property type="project" value="InterPro"/>
</dbReference>
<organism evidence="7 8">
    <name type="scientific">Sporanaerobacter acetigenes DSM 13106</name>
    <dbReference type="NCBI Taxonomy" id="1123281"/>
    <lineage>
        <taxon>Bacteria</taxon>
        <taxon>Bacillati</taxon>
        <taxon>Bacillota</taxon>
        <taxon>Tissierellia</taxon>
        <taxon>Tissierellales</taxon>
        <taxon>Sporanaerobacteraceae</taxon>
        <taxon>Sporanaerobacter</taxon>
    </lineage>
</organism>
<feature type="transmembrane region" description="Helical" evidence="5">
    <location>
        <begin position="27"/>
        <end position="45"/>
    </location>
</feature>
<keyword evidence="4 5" id="KW-0472">Membrane</keyword>
<dbReference type="PANTHER" id="PTHR31102:SF1">
    <property type="entry name" value="CATION_H+ EXCHANGER DOMAIN-CONTAINING PROTEIN"/>
    <property type="match status" value="1"/>
</dbReference>
<feature type="transmembrane region" description="Helical" evidence="5">
    <location>
        <begin position="362"/>
        <end position="384"/>
    </location>
</feature>
<protein>
    <submittedName>
        <fullName evidence="7">Sodium/proton antiporter, CPA1 family (TC 2.A.36)</fullName>
    </submittedName>
</protein>
<keyword evidence="2 5" id="KW-0812">Transmembrane</keyword>
<evidence type="ECO:0000313" key="7">
    <source>
        <dbReference type="EMBL" id="SHI16017.1"/>
    </source>
</evidence>
<evidence type="ECO:0000256" key="5">
    <source>
        <dbReference type="SAM" id="Phobius"/>
    </source>
</evidence>
<accession>A0A1M5YVA6</accession>
<evidence type="ECO:0000256" key="4">
    <source>
        <dbReference type="ARBA" id="ARBA00023136"/>
    </source>
</evidence>
<keyword evidence="3 5" id="KW-1133">Transmembrane helix</keyword>
<feature type="transmembrane region" description="Helical" evidence="5">
    <location>
        <begin position="300"/>
        <end position="323"/>
    </location>
</feature>
<dbReference type="Gene3D" id="1.20.1530.20">
    <property type="match status" value="1"/>
</dbReference>
<dbReference type="InterPro" id="IPR006153">
    <property type="entry name" value="Cation/H_exchanger_TM"/>
</dbReference>
<feature type="transmembrane region" description="Helical" evidence="5">
    <location>
        <begin position="84"/>
        <end position="104"/>
    </location>
</feature>
<dbReference type="Proteomes" id="UP000184389">
    <property type="component" value="Unassembled WGS sequence"/>
</dbReference>
<dbReference type="EMBL" id="FQXR01000016">
    <property type="protein sequence ID" value="SHI16017.1"/>
    <property type="molecule type" value="Genomic_DNA"/>
</dbReference>
<proteinExistence type="predicted"/>
<dbReference type="InterPro" id="IPR038770">
    <property type="entry name" value="Na+/solute_symporter_sf"/>
</dbReference>
<feature type="transmembrane region" description="Helical" evidence="5">
    <location>
        <begin position="116"/>
        <end position="137"/>
    </location>
</feature>
<feature type="transmembrane region" description="Helical" evidence="5">
    <location>
        <begin position="185"/>
        <end position="208"/>
    </location>
</feature>
<sequence length="392" mass="41485">MAKSLAAILLLGLPANKLFEKFKLPGLLGMLMLGVIIGPYGLNLLQADMINISGDLRKIALIIILLRAGLGINKADLKKVGNSALKMSCIPGLIEGFFIAFASTKFLDFSFVQGGMLGFIIAAVSPAVVVPSMLNLIENNIGTNKGIPTLILAGASIDDVFAITIFSAFLGLYSGAHVNIGVQLLNIPLSILLGIGSGIVIGITMVKIFSKYHIRDTKKVLLILGVSILLTEFENLLKTKIEIASLLGVMTIGFIIVEKMPDLGERLAAKFNKIWVFAEILLFVLVGAQVNIGVALEAGMVGIIVIFIGLIGRSIGVLISLIGTDLNWKERLFCVIAYIPKATVQAAMGAVPLTLGVESGDVILAIAVLSILITAPLGAIGINFSQEKLLEI</sequence>
<evidence type="ECO:0000313" key="8">
    <source>
        <dbReference type="Proteomes" id="UP000184389"/>
    </source>
</evidence>
<dbReference type="PANTHER" id="PTHR31102">
    <property type="match status" value="1"/>
</dbReference>
<gene>
    <name evidence="7" type="ORF">SAMN02745180_02483</name>
</gene>
<reference evidence="7 8" key="1">
    <citation type="submission" date="2016-11" db="EMBL/GenBank/DDBJ databases">
        <authorList>
            <person name="Jaros S."/>
            <person name="Januszkiewicz K."/>
            <person name="Wedrychowicz H."/>
        </authorList>
    </citation>
    <scope>NUCLEOTIDE SEQUENCE [LARGE SCALE GENOMIC DNA]</scope>
    <source>
        <strain evidence="7 8">DSM 13106</strain>
    </source>
</reference>
<feature type="transmembrane region" description="Helical" evidence="5">
    <location>
        <begin position="274"/>
        <end position="294"/>
    </location>
</feature>
<dbReference type="GO" id="GO:0016020">
    <property type="term" value="C:membrane"/>
    <property type="evidence" value="ECO:0007669"/>
    <property type="project" value="UniProtKB-SubCell"/>
</dbReference>
<feature type="transmembrane region" description="Helical" evidence="5">
    <location>
        <begin position="149"/>
        <end position="173"/>
    </location>
</feature>